<reference evidence="2 3" key="1">
    <citation type="journal article" date="2012" name="Fungal Genet. Biol.">
        <title>The genome of the xerotolerant mold Wallemia sebi reveals adaptations to osmotic stress and suggests cryptic sexual reproduction.</title>
        <authorList>
            <person name="Padamsee M."/>
            <person name="Kumar T.K.A."/>
            <person name="Riley R."/>
            <person name="Binder M."/>
            <person name="Boyd A."/>
            <person name="Calvo A.M."/>
            <person name="Furukawa K."/>
            <person name="Hesse C."/>
            <person name="Hohmann S."/>
            <person name="James T.Y."/>
            <person name="LaButti K."/>
            <person name="Lapidus A."/>
            <person name="Lindquist E."/>
            <person name="Lucas S."/>
            <person name="Miller K."/>
            <person name="Shantappa S."/>
            <person name="Grigoriev I.V."/>
            <person name="Hibbett D.S."/>
            <person name="McLaughlin D.J."/>
            <person name="Spatafora J.W."/>
            <person name="Aime M.C."/>
        </authorList>
    </citation>
    <scope>NUCLEOTIDE SEQUENCE [LARGE SCALE GENOMIC DNA]</scope>
    <source>
        <strain evidence="3">ATCC MYA-4683 / CBS 633.66</strain>
    </source>
</reference>
<dbReference type="OMA" id="DYLTIDM"/>
<evidence type="ECO:0000256" key="1">
    <source>
        <dbReference type="SAM" id="MobiDB-lite"/>
    </source>
</evidence>
<feature type="compositionally biased region" description="Polar residues" evidence="1">
    <location>
        <begin position="63"/>
        <end position="74"/>
    </location>
</feature>
<evidence type="ECO:0000313" key="3">
    <source>
        <dbReference type="Proteomes" id="UP000005242"/>
    </source>
</evidence>
<dbReference type="GeneID" id="18471045"/>
<feature type="compositionally biased region" description="Low complexity" evidence="1">
    <location>
        <begin position="108"/>
        <end position="127"/>
    </location>
</feature>
<dbReference type="EMBL" id="JH668230">
    <property type="protein sequence ID" value="EIM21758.1"/>
    <property type="molecule type" value="Genomic_DNA"/>
</dbReference>
<gene>
    <name evidence="2" type="ORF">WALSEDRAFT_28472</name>
</gene>
<dbReference type="Proteomes" id="UP000005242">
    <property type="component" value="Unassembled WGS sequence"/>
</dbReference>
<keyword evidence="3" id="KW-1185">Reference proteome</keyword>
<feature type="region of interest" description="Disordered" evidence="1">
    <location>
        <begin position="62"/>
        <end position="155"/>
    </location>
</feature>
<proteinExistence type="predicted"/>
<dbReference type="KEGG" id="wse:WALSEDRAFT_28472"/>
<feature type="region of interest" description="Disordered" evidence="1">
    <location>
        <begin position="1"/>
        <end position="23"/>
    </location>
</feature>
<dbReference type="AlphaFoldDB" id="I4YCR6"/>
<name>I4YCR6_WALMC</name>
<dbReference type="InParanoid" id="I4YCR6"/>
<accession>I4YCR6</accession>
<dbReference type="HOGENOM" id="CLU_874941_0_0_1"/>
<dbReference type="RefSeq" id="XP_006958067.1">
    <property type="nucleotide sequence ID" value="XM_006958005.1"/>
</dbReference>
<organism evidence="2 3">
    <name type="scientific">Wallemia mellicola (strain ATCC MYA-4683 / CBS 633.66)</name>
    <name type="common">Wallemia sebi (CBS 633.66)</name>
    <dbReference type="NCBI Taxonomy" id="671144"/>
    <lineage>
        <taxon>Eukaryota</taxon>
        <taxon>Fungi</taxon>
        <taxon>Dikarya</taxon>
        <taxon>Basidiomycota</taxon>
        <taxon>Wallemiomycotina</taxon>
        <taxon>Wallemiomycetes</taxon>
        <taxon>Wallemiales</taxon>
        <taxon>Wallemiaceae</taxon>
        <taxon>Wallemia</taxon>
    </lineage>
</organism>
<sequence length="318" mass="35241">MYRTVSTPSPPSSQILKGDSPSCYPYTYPQGTNSLKRNIRFSIPREYGLNNLGLAAGSHEIVNKQTPSPSSNSALPGLAESLDPHTQNHKGVLEPSPFTWKTESKGDNTSSSQSSPANNPFAAPLNPHISRTNNVKTRPSLISMKSNASDVPKDDKITYSKTKDKLWLSEDASTLEVWVTIMKFVNDEYTQTELLSRTSQELIEKLIECVKKYDDCSTLNLIEEFLTDFTTCSNSLRNLLTAKRYGLPILHGTSLVKIQPHMIPTLTVEQIELIGAEDMHVILNSSQCLNLLQLLVGNPYATKSLHLVNLSGNKETVY</sequence>
<evidence type="ECO:0000313" key="2">
    <source>
        <dbReference type="EMBL" id="EIM21758.1"/>
    </source>
</evidence>
<protein>
    <submittedName>
        <fullName evidence="2">Uncharacterized protein</fullName>
    </submittedName>
</protein>
<feature type="compositionally biased region" description="Polar residues" evidence="1">
    <location>
        <begin position="1"/>
        <end position="15"/>
    </location>
</feature>